<evidence type="ECO:0000256" key="2">
    <source>
        <dbReference type="ARBA" id="ARBA00012652"/>
    </source>
</evidence>
<reference evidence="8" key="1">
    <citation type="journal article" date="2014" name="Int. J. Syst. Evol. Microbiol.">
        <title>Complete genome sequence of Corynebacterium casei LMG S-19264T (=DSM 44701T), isolated from a smear-ripened cheese.</title>
        <authorList>
            <consortium name="US DOE Joint Genome Institute (JGI-PGF)"/>
            <person name="Walter F."/>
            <person name="Albersmeier A."/>
            <person name="Kalinowski J."/>
            <person name="Ruckert C."/>
        </authorList>
    </citation>
    <scope>NUCLEOTIDE SEQUENCE</scope>
    <source>
        <strain evidence="8">CGMCC 4.7306</strain>
    </source>
</reference>
<accession>A0A917S7A6</accession>
<dbReference type="InterPro" id="IPR013737">
    <property type="entry name" value="Bac_rhamnosid_N"/>
</dbReference>
<evidence type="ECO:0000259" key="7">
    <source>
        <dbReference type="Pfam" id="PF17390"/>
    </source>
</evidence>
<evidence type="ECO:0000256" key="1">
    <source>
        <dbReference type="ARBA" id="ARBA00001445"/>
    </source>
</evidence>
<protein>
    <recommendedName>
        <fullName evidence="2">alpha-L-rhamnosidase</fullName>
        <ecNumber evidence="2">3.2.1.40</ecNumber>
    </recommendedName>
</protein>
<dbReference type="Pfam" id="PF17389">
    <property type="entry name" value="Bac_rhamnosid6H"/>
    <property type="match status" value="1"/>
</dbReference>
<dbReference type="InterPro" id="IPR016007">
    <property type="entry name" value="Alpha_rhamnosid"/>
</dbReference>
<dbReference type="GO" id="GO:0005975">
    <property type="term" value="P:carbohydrate metabolic process"/>
    <property type="evidence" value="ECO:0007669"/>
    <property type="project" value="InterPro"/>
</dbReference>
<evidence type="ECO:0000256" key="3">
    <source>
        <dbReference type="ARBA" id="ARBA00022801"/>
    </source>
</evidence>
<dbReference type="Gene3D" id="2.60.420.10">
    <property type="entry name" value="Maltose phosphorylase, domain 3"/>
    <property type="match status" value="1"/>
</dbReference>
<dbReference type="EMBL" id="BMMZ01000003">
    <property type="protein sequence ID" value="GGL59565.1"/>
    <property type="molecule type" value="Genomic_DNA"/>
</dbReference>
<dbReference type="Pfam" id="PF08531">
    <property type="entry name" value="Bac_rhamnosid_N"/>
    <property type="match status" value="1"/>
</dbReference>
<dbReference type="InterPro" id="IPR035396">
    <property type="entry name" value="Bac_rhamnosid6H"/>
</dbReference>
<gene>
    <name evidence="8" type="ORF">GCM10011575_17670</name>
</gene>
<dbReference type="Gene3D" id="2.60.120.260">
    <property type="entry name" value="Galactose-binding domain-like"/>
    <property type="match status" value="2"/>
</dbReference>
<name>A0A917S7A6_9ACTN</name>
<organism evidence="8 9">
    <name type="scientific">Microlunatus endophyticus</name>
    <dbReference type="NCBI Taxonomy" id="1716077"/>
    <lineage>
        <taxon>Bacteria</taxon>
        <taxon>Bacillati</taxon>
        <taxon>Actinomycetota</taxon>
        <taxon>Actinomycetes</taxon>
        <taxon>Propionibacteriales</taxon>
        <taxon>Propionibacteriaceae</taxon>
        <taxon>Microlunatus</taxon>
    </lineage>
</organism>
<evidence type="ECO:0000313" key="9">
    <source>
        <dbReference type="Proteomes" id="UP000613840"/>
    </source>
</evidence>
<keyword evidence="3" id="KW-0378">Hydrolase</keyword>
<dbReference type="PIRSF" id="PIRSF010631">
    <property type="entry name" value="A-rhamnsds"/>
    <property type="match status" value="1"/>
</dbReference>
<dbReference type="GO" id="GO:0030596">
    <property type="term" value="F:alpha-L-rhamnosidase activity"/>
    <property type="evidence" value="ECO:0007669"/>
    <property type="project" value="UniProtKB-EC"/>
</dbReference>
<sequence length="761" mass="82607">MAEVAADPLVGATVIAADDEYGTAPLLRKEFDLAADHGDLVSATLTATALGVVDLEISGQPIAPDVLTPGWSSYEWRIRYRSYDVTALLPAAGGKAAIGASLGNGWYRGRIGFTGGIALYGDELGLVARLDLTYADDHVQTIVTDDSWKSGPSTTTDNQIYDGQTIDARRAQPGWSCPGFDDNSWTGVRALDFDPGRLTAPIGPPVIRHESIKPVAILTSPSGKTLIDFGQNLVGWLRFTVSGQPGDEIVITHAEVLENGELGTRPLRTAKQTDRFILSGGEDFFEPTKTFHGFRYVEVTGWPGELTPDSLEAVVVSSDLRRIGTFECSDELVNQLHRNVIWGQRGNFLDVPTDCPQRDERLGWTGDIAAFAPTAAYNFDVKDFLADWLRDLAEEQLHAGGRVPFVAPDVLKLRPREGEIEHNQPVTALWGDAAVWVPWTLYEAYGDQQILTDQYESMVEHARAIERSLSDNGLWDTGFQFADWLDPDAPPEAAGDAKADKGVVATACAYRTAVLVAWTAELLGHPADHDHFAKLADDLKAAFNKEYVDDHGIITSDCATVYALAIHFDLIDEAKREFAGNRLAELAEKAGYRVSTGFAGTPFVCWALSETGHLDTAYKLLLEKENPSWLYPVTMGATTIWERWDSMLPDGSINPGEMTSFNHYALGAVADWLHKVVVGIDAAEPGYSRIRIAPQPGGGLTSASGTICTPHGEVRSSWTVDGGEFALDVTVPNDCSAEVVLPGQPAETVSSGHHHFTAQLT</sequence>
<comment type="catalytic activity">
    <reaction evidence="1">
        <text>Hydrolysis of terminal non-reducing alpha-L-rhamnose residues in alpha-L-rhamnosides.</text>
        <dbReference type="EC" id="3.2.1.40"/>
    </reaction>
</comment>
<evidence type="ECO:0000259" key="4">
    <source>
        <dbReference type="Pfam" id="PF05592"/>
    </source>
</evidence>
<dbReference type="Proteomes" id="UP000613840">
    <property type="component" value="Unassembled WGS sequence"/>
</dbReference>
<evidence type="ECO:0000259" key="6">
    <source>
        <dbReference type="Pfam" id="PF17389"/>
    </source>
</evidence>
<feature type="domain" description="Alpha-L-rhamnosidase concanavalin-like" evidence="4">
    <location>
        <begin position="220"/>
        <end position="316"/>
    </location>
</feature>
<comment type="caution">
    <text evidence="8">The sequence shown here is derived from an EMBL/GenBank/DDBJ whole genome shotgun (WGS) entry which is preliminary data.</text>
</comment>
<reference evidence="8" key="2">
    <citation type="submission" date="2020-09" db="EMBL/GenBank/DDBJ databases">
        <authorList>
            <person name="Sun Q."/>
            <person name="Zhou Y."/>
        </authorList>
    </citation>
    <scope>NUCLEOTIDE SEQUENCE</scope>
    <source>
        <strain evidence="8">CGMCC 4.7306</strain>
    </source>
</reference>
<proteinExistence type="predicted"/>
<dbReference type="Gene3D" id="1.50.10.10">
    <property type="match status" value="1"/>
</dbReference>
<dbReference type="InterPro" id="IPR035398">
    <property type="entry name" value="Bac_rhamnosid_C"/>
</dbReference>
<dbReference type="InterPro" id="IPR008928">
    <property type="entry name" value="6-hairpin_glycosidase_sf"/>
</dbReference>
<feature type="domain" description="Alpha-L-rhamnosidase six-hairpin glycosidase" evidence="6">
    <location>
        <begin position="322"/>
        <end position="677"/>
    </location>
</feature>
<dbReference type="PANTHER" id="PTHR33307">
    <property type="entry name" value="ALPHA-RHAMNOSIDASE (EUROFUNG)"/>
    <property type="match status" value="1"/>
</dbReference>
<dbReference type="Pfam" id="PF17390">
    <property type="entry name" value="Bac_rhamnosid_C"/>
    <property type="match status" value="1"/>
</dbReference>
<dbReference type="PANTHER" id="PTHR33307:SF6">
    <property type="entry name" value="ALPHA-RHAMNOSIDASE (EUROFUNG)-RELATED"/>
    <property type="match status" value="1"/>
</dbReference>
<dbReference type="Pfam" id="PF05592">
    <property type="entry name" value="Bac_rhamnosid"/>
    <property type="match status" value="1"/>
</dbReference>
<dbReference type="EC" id="3.2.1.40" evidence="2"/>
<dbReference type="InterPro" id="IPR008902">
    <property type="entry name" value="Rhamnosid_concanavalin"/>
</dbReference>
<evidence type="ECO:0000259" key="5">
    <source>
        <dbReference type="Pfam" id="PF08531"/>
    </source>
</evidence>
<keyword evidence="9" id="KW-1185">Reference proteome</keyword>
<evidence type="ECO:0000313" key="8">
    <source>
        <dbReference type="EMBL" id="GGL59565.1"/>
    </source>
</evidence>
<dbReference type="InterPro" id="IPR012341">
    <property type="entry name" value="6hp_glycosidase-like_sf"/>
</dbReference>
<feature type="domain" description="Bacterial alpha-L-rhamnosidase N-terminal" evidence="5">
    <location>
        <begin position="40"/>
        <end position="210"/>
    </location>
</feature>
<dbReference type="AlphaFoldDB" id="A0A917S7A6"/>
<dbReference type="RefSeq" id="WP_188894803.1">
    <property type="nucleotide sequence ID" value="NZ_BMMZ01000003.1"/>
</dbReference>
<dbReference type="SUPFAM" id="SSF48208">
    <property type="entry name" value="Six-hairpin glycosidases"/>
    <property type="match status" value="1"/>
</dbReference>
<feature type="domain" description="Alpha-L-rhamnosidase C-terminal" evidence="7">
    <location>
        <begin position="679"/>
        <end position="754"/>
    </location>
</feature>